<protein>
    <submittedName>
        <fullName evidence="1">ATP-binding protein</fullName>
    </submittedName>
</protein>
<sequence length="494" mass="57189">MIDHLKNLPSEETPPKAGAMINTFRAFGYNLQTAIADIIDNSISAKAENIWINYEWNGENSWVSITDDGTGMDKHTLIEAMTPGSKDPSHEREEHDLGRFGLGLKTASFSQCRGLTVITKKKDHSMINRHWDLDYVNLTGKWNLLDYLPNQDFAKYLQPLDHGTTVLWQKMDRLVGNASEHDTAARSVFLEEFELVEEHLSLVFHRYIDRKKINIWINDHKIDSWDPFLKELPGTQKVANESLDNGQVKVKCYVLPHISKLNEEERLLAKTERWYDLQGFYIYRNNRLLLFGDWLGLFSKNEHFKNARILVDIPNSLDHEWKIDIKKATATPSVRVRKDLQRLGKLTRKNAGAVHRFRGNQIMLDDSIQSFSFQPLWKARKTRDEARHYYINTNHPLIEELLNSDCINKSELQKVLKLIGETTPVESIIQFNSEDPEGHELRDKSKDPDSGTIELAKKMYGSLKSTGLSKEVAIKQIFNIEPFNQYTQLVEYFD</sequence>
<comment type="caution">
    <text evidence="1">The sequence shown here is derived from an EMBL/GenBank/DDBJ whole genome shotgun (WGS) entry which is preliminary data.</text>
</comment>
<dbReference type="Gene3D" id="3.30.565.10">
    <property type="entry name" value="Histidine kinase-like ATPase, C-terminal domain"/>
    <property type="match status" value="1"/>
</dbReference>
<evidence type="ECO:0000313" key="2">
    <source>
        <dbReference type="Proteomes" id="UP001139344"/>
    </source>
</evidence>
<dbReference type="RefSeq" id="WP_240096304.1">
    <property type="nucleotide sequence ID" value="NZ_JAJSON010000010.1"/>
</dbReference>
<dbReference type="Proteomes" id="UP001139344">
    <property type="component" value="Unassembled WGS sequence"/>
</dbReference>
<keyword evidence="2" id="KW-1185">Reference proteome</keyword>
<keyword evidence="1" id="KW-0067">ATP-binding</keyword>
<dbReference type="SUPFAM" id="SSF55874">
    <property type="entry name" value="ATPase domain of HSP90 chaperone/DNA topoisomerase II/histidine kinase"/>
    <property type="match status" value="1"/>
</dbReference>
<keyword evidence="1" id="KW-0547">Nucleotide-binding</keyword>
<dbReference type="AlphaFoldDB" id="A0A9X1UUW8"/>
<dbReference type="EMBL" id="JAJSON010000010">
    <property type="protein sequence ID" value="MCG9970730.1"/>
    <property type="molecule type" value="Genomic_DNA"/>
</dbReference>
<dbReference type="Pfam" id="PF13589">
    <property type="entry name" value="HATPase_c_3"/>
    <property type="match status" value="1"/>
</dbReference>
<accession>A0A9X1UUW8</accession>
<dbReference type="InterPro" id="IPR036890">
    <property type="entry name" value="HATPase_C_sf"/>
</dbReference>
<gene>
    <name evidence="1" type="ORF">LU635_03695</name>
</gene>
<proteinExistence type="predicted"/>
<reference evidence="1" key="1">
    <citation type="submission" date="2021-12" db="EMBL/GenBank/DDBJ databases">
        <title>Description of Gramella crocea sp. nov., a new bacterium isolated from activated sludge.</title>
        <authorList>
            <person name="Zhang X."/>
        </authorList>
    </citation>
    <scope>NUCLEOTIDE SEQUENCE</scope>
    <source>
        <strain evidence="1">YB25</strain>
    </source>
</reference>
<organism evidence="1 2">
    <name type="scientific">Christiangramia crocea</name>
    <dbReference type="NCBI Taxonomy" id="2904124"/>
    <lineage>
        <taxon>Bacteria</taxon>
        <taxon>Pseudomonadati</taxon>
        <taxon>Bacteroidota</taxon>
        <taxon>Flavobacteriia</taxon>
        <taxon>Flavobacteriales</taxon>
        <taxon>Flavobacteriaceae</taxon>
        <taxon>Christiangramia</taxon>
    </lineage>
</organism>
<name>A0A9X1UUW8_9FLAO</name>
<dbReference type="GO" id="GO:0005524">
    <property type="term" value="F:ATP binding"/>
    <property type="evidence" value="ECO:0007669"/>
    <property type="project" value="UniProtKB-KW"/>
</dbReference>
<evidence type="ECO:0000313" key="1">
    <source>
        <dbReference type="EMBL" id="MCG9970730.1"/>
    </source>
</evidence>